<evidence type="ECO:0000256" key="4">
    <source>
        <dbReference type="ARBA" id="ARBA00022827"/>
    </source>
</evidence>
<dbReference type="PANTHER" id="PTHR43716:SF2">
    <property type="entry name" value="BLL6224 PROTEIN"/>
    <property type="match status" value="1"/>
</dbReference>
<keyword evidence="4" id="KW-0274">FAD</keyword>
<dbReference type="FunFam" id="1.10.45.10:FF:000001">
    <property type="entry name" value="D-lactate dehydrogenase mitochondrial"/>
    <property type="match status" value="1"/>
</dbReference>
<dbReference type="InterPro" id="IPR016164">
    <property type="entry name" value="FAD-linked_Oxase-like_C"/>
</dbReference>
<reference evidence="6 7" key="1">
    <citation type="submission" date="2020-08" db="EMBL/GenBank/DDBJ databases">
        <title>Genomic Encyclopedia of Type Strains, Phase IV (KMG-IV): sequencing the most valuable type-strain genomes for metagenomic binning, comparative biology and taxonomic classification.</title>
        <authorList>
            <person name="Goeker M."/>
        </authorList>
    </citation>
    <scope>NUCLEOTIDE SEQUENCE [LARGE SCALE GENOMIC DNA]</scope>
    <source>
        <strain evidence="6 7">DSM 101064</strain>
    </source>
</reference>
<evidence type="ECO:0000259" key="5">
    <source>
        <dbReference type="PROSITE" id="PS51387"/>
    </source>
</evidence>
<dbReference type="Gene3D" id="3.30.70.2190">
    <property type="match status" value="1"/>
</dbReference>
<dbReference type="InterPro" id="IPR006094">
    <property type="entry name" value="Oxid_FAD_bind_N"/>
</dbReference>
<evidence type="ECO:0000256" key="1">
    <source>
        <dbReference type="ARBA" id="ARBA00001974"/>
    </source>
</evidence>
<dbReference type="RefSeq" id="WP_183525378.1">
    <property type="nucleotide sequence ID" value="NZ_JACIJM010000002.1"/>
</dbReference>
<dbReference type="Pfam" id="PF01565">
    <property type="entry name" value="FAD_binding_4"/>
    <property type="match status" value="1"/>
</dbReference>
<feature type="domain" description="FAD-binding PCMH-type" evidence="5">
    <location>
        <begin position="33"/>
        <end position="211"/>
    </location>
</feature>
<sequence>MSILNDLKNVLGAEYVLTGDATAKWQKDWTGDYELNPAVVVRPGTTAEVAAVLRIANEAEFAVVPVSGNTGLTGATANNGAIMLSVDRLNDVRKIDPDARSMTVGAGIILSSIHDAADAHDLIFPLIFGARGSAMIGGALSTNAGGSNVLRYGNTRDLCLGIEVVLADGRIVNLMSELHKDNSGLNLRHLMIGAEGTLGVITAAVLKLFPKPRAYATAMVAVPTIEDALRLLNQIQDATGGAVEAFEYMPRPYIDRHIERIKDARRPFDDAYDVNIMIEIGATAPKDATPRDNGAIPVVAQLEETLAAMFEDGRVLDAVVAQNEAQRREMWARREAAGEILFDAGHCVNTDIAVPLSKVGPALRSITTRLQSIDPDVHEIIVAHLGDGNIHHTSYPSRNEPDIMAAMIEAVEDVVQEFGGSFSAEHGVGKSKLDTMRRRKDPVALDVMRAIKSAVDPKGIMNPGKVIPT</sequence>
<evidence type="ECO:0000313" key="7">
    <source>
        <dbReference type="Proteomes" id="UP000535415"/>
    </source>
</evidence>
<dbReference type="PANTHER" id="PTHR43716">
    <property type="entry name" value="D-2-HYDROXYGLUTARATE DEHYDROGENASE, MITOCHONDRIAL"/>
    <property type="match status" value="1"/>
</dbReference>
<dbReference type="InterPro" id="IPR016171">
    <property type="entry name" value="Vanillyl_alc_oxidase_C-sub2"/>
</dbReference>
<evidence type="ECO:0000256" key="2">
    <source>
        <dbReference type="ARBA" id="ARBA00008000"/>
    </source>
</evidence>
<dbReference type="Gene3D" id="3.30.465.10">
    <property type="match status" value="1"/>
</dbReference>
<dbReference type="InterPro" id="IPR051264">
    <property type="entry name" value="FAD-oxidored/transferase_4"/>
</dbReference>
<evidence type="ECO:0000256" key="3">
    <source>
        <dbReference type="ARBA" id="ARBA00022630"/>
    </source>
</evidence>
<dbReference type="EMBL" id="JACIJM010000002">
    <property type="protein sequence ID" value="MBB5720995.1"/>
    <property type="molecule type" value="Genomic_DNA"/>
</dbReference>
<dbReference type="Gene3D" id="1.10.45.10">
    <property type="entry name" value="Vanillyl-alcohol Oxidase, Chain A, domain 4"/>
    <property type="match status" value="1"/>
</dbReference>
<dbReference type="GO" id="GO:0071949">
    <property type="term" value="F:FAD binding"/>
    <property type="evidence" value="ECO:0007669"/>
    <property type="project" value="InterPro"/>
</dbReference>
<dbReference type="Gene3D" id="3.30.43.10">
    <property type="entry name" value="Uridine Diphospho-n-acetylenolpyruvylglucosamine Reductase, domain 2"/>
    <property type="match status" value="1"/>
</dbReference>
<dbReference type="InterPro" id="IPR016166">
    <property type="entry name" value="FAD-bd_PCMH"/>
</dbReference>
<dbReference type="GO" id="GO:0003824">
    <property type="term" value="F:catalytic activity"/>
    <property type="evidence" value="ECO:0007669"/>
    <property type="project" value="InterPro"/>
</dbReference>
<dbReference type="InterPro" id="IPR016167">
    <property type="entry name" value="FAD-bd_PCMH_sub1"/>
</dbReference>
<dbReference type="Proteomes" id="UP000535415">
    <property type="component" value="Unassembled WGS sequence"/>
</dbReference>
<keyword evidence="3" id="KW-0285">Flavoprotein</keyword>
<dbReference type="SUPFAM" id="SSF55103">
    <property type="entry name" value="FAD-linked oxidases, C-terminal domain"/>
    <property type="match status" value="1"/>
</dbReference>
<protein>
    <submittedName>
        <fullName evidence="6">FAD/FMN-containing dehydrogenase</fullName>
    </submittedName>
</protein>
<dbReference type="GO" id="GO:0022904">
    <property type="term" value="P:respiratory electron transport chain"/>
    <property type="evidence" value="ECO:0007669"/>
    <property type="project" value="TreeGrafter"/>
</dbReference>
<dbReference type="Pfam" id="PF02913">
    <property type="entry name" value="FAD-oxidase_C"/>
    <property type="match status" value="1"/>
</dbReference>
<comment type="similarity">
    <text evidence="2">Belongs to the FAD-binding oxidoreductase/transferase type 4 family.</text>
</comment>
<comment type="caution">
    <text evidence="6">The sequence shown here is derived from an EMBL/GenBank/DDBJ whole genome shotgun (WGS) entry which is preliminary data.</text>
</comment>
<dbReference type="PROSITE" id="PS51387">
    <property type="entry name" value="FAD_PCMH"/>
    <property type="match status" value="1"/>
</dbReference>
<organism evidence="6 7">
    <name type="scientific">Yoonia ponticola</name>
    <dbReference type="NCBI Taxonomy" id="1524255"/>
    <lineage>
        <taxon>Bacteria</taxon>
        <taxon>Pseudomonadati</taxon>
        <taxon>Pseudomonadota</taxon>
        <taxon>Alphaproteobacteria</taxon>
        <taxon>Rhodobacterales</taxon>
        <taxon>Paracoccaceae</taxon>
        <taxon>Yoonia</taxon>
    </lineage>
</organism>
<keyword evidence="7" id="KW-1185">Reference proteome</keyword>
<dbReference type="InterPro" id="IPR016169">
    <property type="entry name" value="FAD-bd_PCMH_sub2"/>
</dbReference>
<dbReference type="Gene3D" id="3.30.70.2740">
    <property type="match status" value="1"/>
</dbReference>
<comment type="cofactor">
    <cofactor evidence="1">
        <name>FAD</name>
        <dbReference type="ChEBI" id="CHEBI:57692"/>
    </cofactor>
</comment>
<dbReference type="SUPFAM" id="SSF56176">
    <property type="entry name" value="FAD-binding/transporter-associated domain-like"/>
    <property type="match status" value="1"/>
</dbReference>
<dbReference type="AlphaFoldDB" id="A0A7W9BIC8"/>
<evidence type="ECO:0000313" key="6">
    <source>
        <dbReference type="EMBL" id="MBB5720995.1"/>
    </source>
</evidence>
<gene>
    <name evidence="6" type="ORF">FHS72_000602</name>
</gene>
<dbReference type="InterPro" id="IPR036318">
    <property type="entry name" value="FAD-bd_PCMH-like_sf"/>
</dbReference>
<dbReference type="InterPro" id="IPR004113">
    <property type="entry name" value="FAD-bd_oxidored_4_C"/>
</dbReference>
<proteinExistence type="inferred from homology"/>
<accession>A0A7W9BIC8</accession>
<name>A0A7W9BIC8_9RHOB</name>